<reference evidence="1" key="1">
    <citation type="journal article" date="2014" name="Proc. Natl. Acad. Sci. U.S.A.">
        <title>The dynamic history of plastid genomes in the Campanulaceae sensu lato is unique among angiosperms.</title>
        <authorList>
            <person name="Knox E.B."/>
        </authorList>
    </citation>
    <scope>NUCLEOTIDE SEQUENCE</scope>
</reference>
<organism evidence="1">
    <name type="scientific">Lobelia heterophylla subsp. heterophylla</name>
    <dbReference type="NCBI Taxonomy" id="2041129"/>
    <lineage>
        <taxon>Eukaryota</taxon>
        <taxon>Viridiplantae</taxon>
        <taxon>Streptophyta</taxon>
        <taxon>Embryophyta</taxon>
        <taxon>Tracheophyta</taxon>
        <taxon>Spermatophyta</taxon>
        <taxon>Magnoliopsida</taxon>
        <taxon>eudicotyledons</taxon>
        <taxon>Gunneridae</taxon>
        <taxon>Pentapetalae</taxon>
        <taxon>asterids</taxon>
        <taxon>campanulids</taxon>
        <taxon>Asterales</taxon>
        <taxon>Campanulaceae</taxon>
        <taxon>Lobelia</taxon>
    </lineage>
</organism>
<dbReference type="EMBL" id="MF770605">
    <property type="protein sequence ID" value="ATG24879.1"/>
    <property type="molecule type" value="Genomic_DNA"/>
</dbReference>
<evidence type="ECO:0000313" key="1">
    <source>
        <dbReference type="EMBL" id="ATG24879.1"/>
    </source>
</evidence>
<protein>
    <submittedName>
        <fullName evidence="1">Uncharacterized protein</fullName>
    </submittedName>
</protein>
<keyword evidence="1" id="KW-0934">Plastid</keyword>
<sequence length="264" mass="31345">MTKPFQFPCTEDLEEYEVIDRNSCLVIDRNSLIRDGNSLLRDLFPPLIYDGGDWRACPLVSEQLDLQTFKVKCPKGFHCKFTIASRLYTETLENFEMGQENADRVIRRLAKTPQAWERANSAHEKVIVEALENLQRLEVWQEETRYFKRVQNYLTEEEKNAGRAKLSKLANDRDYRQLTRVTRVTRDERKESQDRVKYYKKIEKENCSVPEPHDLLYCTYECYAEKLNKFTLFRSLAQYTGYLFGRSARFQERRGEFGVDKINL</sequence>
<name>A0A291EYE1_9ASTR</name>
<proteinExistence type="predicted"/>
<dbReference type="AlphaFoldDB" id="A0A291EYE1"/>
<gene>
    <name evidence="1" type="primary">ORF264</name>
    <name evidence="1" type="ORF">Lo_he_he1Pt0601</name>
</gene>
<geneLocation type="plastid" evidence="1"/>
<reference evidence="1" key="2">
    <citation type="submission" date="2017-08" db="EMBL/GenBank/DDBJ databases">
        <authorList>
            <person name="Knox E.B."/>
        </authorList>
    </citation>
    <scope>NUCLEOTIDE SEQUENCE</scope>
</reference>
<accession>A0A291EYE1</accession>